<name>A0A1C7F6U8_9VIBR</name>
<evidence type="ECO:0000313" key="1">
    <source>
        <dbReference type="EMBL" id="ANU35690.1"/>
    </source>
</evidence>
<accession>A0A1C7F6U8</accession>
<proteinExistence type="predicted"/>
<reference evidence="1 2" key="1">
    <citation type="submission" date="2016-07" db="EMBL/GenBank/DDBJ databases">
        <title>Genome sequencing of Vibrio scophthalmi strain VS-05, an isolated from Paralichthys olivaceus.</title>
        <authorList>
            <person name="Han H.-J."/>
        </authorList>
    </citation>
    <scope>NUCLEOTIDE SEQUENCE [LARGE SCALE GENOMIC DNA]</scope>
    <source>
        <strain evidence="1 2">VS-05</strain>
    </source>
</reference>
<sequence length="93" mass="10863">MGGTRKRFPTRSCLALENDDGGWIERREVRQRNREARMGEREKDSQLACALLLRMMVVGGLRSERFELRCENLETRERFPTRSYLALENDDGG</sequence>
<gene>
    <name evidence="1" type="ORF">VSVS05_00557</name>
</gene>
<evidence type="ECO:0000313" key="2">
    <source>
        <dbReference type="Proteomes" id="UP000092528"/>
    </source>
</evidence>
<dbReference type="EMBL" id="CP016414">
    <property type="protein sequence ID" value="ANU35690.1"/>
    <property type="molecule type" value="Genomic_DNA"/>
</dbReference>
<dbReference type="AlphaFoldDB" id="A0A1C7F6U8"/>
<protein>
    <submittedName>
        <fullName evidence="1">Uncharacterized protein</fullName>
    </submittedName>
</protein>
<dbReference type="Proteomes" id="UP000092528">
    <property type="component" value="Chromosome 1"/>
</dbReference>
<organism evidence="1 2">
    <name type="scientific">Vibrio scophthalmi</name>
    <dbReference type="NCBI Taxonomy" id="45658"/>
    <lineage>
        <taxon>Bacteria</taxon>
        <taxon>Pseudomonadati</taxon>
        <taxon>Pseudomonadota</taxon>
        <taxon>Gammaproteobacteria</taxon>
        <taxon>Vibrionales</taxon>
        <taxon>Vibrionaceae</taxon>
        <taxon>Vibrio</taxon>
    </lineage>
</organism>
<keyword evidence="2" id="KW-1185">Reference proteome</keyword>